<dbReference type="InterPro" id="IPR000462">
    <property type="entry name" value="CDP-OH_P_trans"/>
</dbReference>
<dbReference type="GO" id="GO:0046474">
    <property type="term" value="P:glycerophospholipid biosynthetic process"/>
    <property type="evidence" value="ECO:0007669"/>
    <property type="project" value="TreeGrafter"/>
</dbReference>
<accession>A0AB36TFG6</accession>
<evidence type="ECO:0000313" key="16">
    <source>
        <dbReference type="Proteomes" id="UP000223596"/>
    </source>
</evidence>
<evidence type="ECO:0000256" key="12">
    <source>
        <dbReference type="ARBA" id="ARBA00033018"/>
    </source>
</evidence>
<keyword evidence="6 14" id="KW-0812">Transmembrane</keyword>
<dbReference type="InterPro" id="IPR004570">
    <property type="entry name" value="Phosphatidylglycerol_P_synth"/>
</dbReference>
<keyword evidence="4" id="KW-0444">Lipid biosynthesis</keyword>
<evidence type="ECO:0000256" key="2">
    <source>
        <dbReference type="ARBA" id="ARBA00004141"/>
    </source>
</evidence>
<organism evidence="15 16">
    <name type="scientific">Acetivibrio thermocellus AD2</name>
    <dbReference type="NCBI Taxonomy" id="1138384"/>
    <lineage>
        <taxon>Bacteria</taxon>
        <taxon>Bacillati</taxon>
        <taxon>Bacillota</taxon>
        <taxon>Clostridia</taxon>
        <taxon>Eubacteriales</taxon>
        <taxon>Oscillospiraceae</taxon>
        <taxon>Acetivibrio</taxon>
    </lineage>
</organism>
<dbReference type="PIRSF" id="PIRSF000847">
    <property type="entry name" value="Phos_ph_gly_syn"/>
    <property type="match status" value="1"/>
</dbReference>
<name>A0AB36TFG6_ACETH</name>
<keyword evidence="9 14" id="KW-0472">Membrane</keyword>
<evidence type="ECO:0000256" key="7">
    <source>
        <dbReference type="ARBA" id="ARBA00022989"/>
    </source>
</evidence>
<evidence type="ECO:0000256" key="10">
    <source>
        <dbReference type="ARBA" id="ARBA00023209"/>
    </source>
</evidence>
<keyword evidence="11" id="KW-1208">Phospholipid metabolism</keyword>
<dbReference type="AlphaFoldDB" id="A0AB36TFG6"/>
<keyword evidence="5 13" id="KW-0808">Transferase</keyword>
<proteinExistence type="inferred from homology"/>
<dbReference type="GO" id="GO:0016020">
    <property type="term" value="C:membrane"/>
    <property type="evidence" value="ECO:0007669"/>
    <property type="project" value="UniProtKB-SubCell"/>
</dbReference>
<feature type="transmembrane region" description="Helical" evidence="14">
    <location>
        <begin position="148"/>
        <end position="170"/>
    </location>
</feature>
<evidence type="ECO:0000256" key="9">
    <source>
        <dbReference type="ARBA" id="ARBA00023136"/>
    </source>
</evidence>
<dbReference type="Gene3D" id="1.20.120.1760">
    <property type="match status" value="1"/>
</dbReference>
<comment type="function">
    <text evidence="1">This protein catalyzes the committed step to the synthesis of the acidic phospholipids.</text>
</comment>
<keyword evidence="8" id="KW-0443">Lipid metabolism</keyword>
<comment type="similarity">
    <text evidence="3 13">Belongs to the CDP-alcohol phosphatidyltransferase class-I family.</text>
</comment>
<feature type="transmembrane region" description="Helical" evidence="14">
    <location>
        <begin position="30"/>
        <end position="48"/>
    </location>
</feature>
<comment type="subcellular location">
    <subcellularLocation>
        <location evidence="2">Membrane</location>
        <topology evidence="2">Multi-pass membrane protein</topology>
    </subcellularLocation>
</comment>
<dbReference type="EMBL" id="PDBW01000001">
    <property type="protein sequence ID" value="PFH02276.1"/>
    <property type="molecule type" value="Genomic_DNA"/>
</dbReference>
<keyword evidence="7 14" id="KW-1133">Transmembrane helix</keyword>
<dbReference type="PROSITE" id="PS00379">
    <property type="entry name" value="CDP_ALCOHOL_P_TRANSF"/>
    <property type="match status" value="1"/>
</dbReference>
<dbReference type="PANTHER" id="PTHR14269:SF11">
    <property type="entry name" value="CDP-DIACYLGLYCEROL--GLYCEROL-3-PHOSPHATE 3-PHOSPHATIDYLTRANSFERASE"/>
    <property type="match status" value="1"/>
</dbReference>
<sequence length="180" mass="20183">MNIPNILTAIRFVFIPFFGYYLYNERYTVAVILFLLAGVTDVLDGIIARKFNMVTSFGKLADPLADKLMQLTALTILTIQDIIPLPVLIIVVAKESFMIIGSILIYKKVNFVVQADWYGKFATVVFFLAIVLTILVRSGLFANPYSDIIVNIAVIIAVGSTLFAFFMYTIEFGRLTMKSK</sequence>
<dbReference type="InterPro" id="IPR048254">
    <property type="entry name" value="CDP_ALCOHOL_P_TRANSF_CS"/>
</dbReference>
<evidence type="ECO:0000256" key="11">
    <source>
        <dbReference type="ARBA" id="ARBA00023264"/>
    </source>
</evidence>
<evidence type="ECO:0000256" key="4">
    <source>
        <dbReference type="ARBA" id="ARBA00022516"/>
    </source>
</evidence>
<keyword evidence="10" id="KW-0594">Phospholipid biosynthesis</keyword>
<feature type="transmembrane region" description="Helical" evidence="14">
    <location>
        <begin position="6"/>
        <end position="23"/>
    </location>
</feature>
<evidence type="ECO:0000313" key="15">
    <source>
        <dbReference type="EMBL" id="PFH02276.1"/>
    </source>
</evidence>
<feature type="transmembrane region" description="Helical" evidence="14">
    <location>
        <begin position="82"/>
        <end position="105"/>
    </location>
</feature>
<dbReference type="Proteomes" id="UP000223596">
    <property type="component" value="Unassembled WGS sequence"/>
</dbReference>
<evidence type="ECO:0000256" key="6">
    <source>
        <dbReference type="ARBA" id="ARBA00022692"/>
    </source>
</evidence>
<reference evidence="15 16" key="1">
    <citation type="submission" date="2017-09" db="EMBL/GenBank/DDBJ databases">
        <title>Evaluation of Pacific Biosciences Sequencing Technology to Finishing C. thermocellum Genome Sequences.</title>
        <authorList>
            <person name="Brown S."/>
        </authorList>
    </citation>
    <scope>NUCLEOTIDE SEQUENCE [LARGE SCALE GENOMIC DNA]</scope>
    <source>
        <strain evidence="15 16">AD2</strain>
    </source>
</reference>
<dbReference type="Pfam" id="PF01066">
    <property type="entry name" value="CDP-OH_P_transf"/>
    <property type="match status" value="1"/>
</dbReference>
<dbReference type="RefSeq" id="WP_003517487.1">
    <property type="nucleotide sequence ID" value="NZ_CP013828.1"/>
</dbReference>
<comment type="caution">
    <text evidence="15">The sequence shown here is derived from an EMBL/GenBank/DDBJ whole genome shotgun (WGS) entry which is preliminary data.</text>
</comment>
<feature type="transmembrane region" description="Helical" evidence="14">
    <location>
        <begin position="117"/>
        <end position="136"/>
    </location>
</feature>
<dbReference type="InterPro" id="IPR043130">
    <property type="entry name" value="CDP-OH_PTrfase_TM_dom"/>
</dbReference>
<evidence type="ECO:0000256" key="3">
    <source>
        <dbReference type="ARBA" id="ARBA00010441"/>
    </source>
</evidence>
<evidence type="ECO:0000256" key="13">
    <source>
        <dbReference type="RuleBase" id="RU003750"/>
    </source>
</evidence>
<evidence type="ECO:0000256" key="1">
    <source>
        <dbReference type="ARBA" id="ARBA00003973"/>
    </source>
</evidence>
<gene>
    <name evidence="15" type="ORF">M972_111044</name>
</gene>
<evidence type="ECO:0000256" key="8">
    <source>
        <dbReference type="ARBA" id="ARBA00023098"/>
    </source>
</evidence>
<dbReference type="GeneID" id="35802905"/>
<dbReference type="GO" id="GO:0008444">
    <property type="term" value="F:CDP-diacylglycerol-glycerol-3-phosphate 3-phosphatidyltransferase activity"/>
    <property type="evidence" value="ECO:0007669"/>
    <property type="project" value="InterPro"/>
</dbReference>
<dbReference type="PANTHER" id="PTHR14269">
    <property type="entry name" value="CDP-DIACYLGLYCEROL--GLYCEROL-3-PHOSPHATE 3-PHOSPHATIDYLTRANSFERASE-RELATED"/>
    <property type="match status" value="1"/>
</dbReference>
<evidence type="ECO:0000256" key="5">
    <source>
        <dbReference type="ARBA" id="ARBA00022679"/>
    </source>
</evidence>
<evidence type="ECO:0000256" key="14">
    <source>
        <dbReference type="SAM" id="Phobius"/>
    </source>
</evidence>
<protein>
    <recommendedName>
        <fullName evidence="12">Phosphatidylglycerophosphate synthase</fullName>
    </recommendedName>
</protein>
<dbReference type="InterPro" id="IPR050324">
    <property type="entry name" value="CDP-alcohol_PTase-I"/>
</dbReference>